<protein>
    <submittedName>
        <fullName evidence="7">Uncharacterized protein</fullName>
    </submittedName>
</protein>
<keyword evidence="5" id="KW-0804">Transcription</keyword>
<evidence type="ECO:0000313" key="7">
    <source>
        <dbReference type="EMBL" id="KAL2859867.1"/>
    </source>
</evidence>
<evidence type="ECO:0000256" key="5">
    <source>
        <dbReference type="ARBA" id="ARBA00023163"/>
    </source>
</evidence>
<evidence type="ECO:0000256" key="4">
    <source>
        <dbReference type="ARBA" id="ARBA00023125"/>
    </source>
</evidence>
<dbReference type="InterPro" id="IPR052360">
    <property type="entry name" value="Transcr_Regulatory_Proteins"/>
</dbReference>
<keyword evidence="3" id="KW-0805">Transcription regulation</keyword>
<reference evidence="7 8" key="1">
    <citation type="submission" date="2024-07" db="EMBL/GenBank/DDBJ databases">
        <title>Section-level genome sequencing and comparative genomics of Aspergillus sections Usti and Cavernicolus.</title>
        <authorList>
            <consortium name="Lawrence Berkeley National Laboratory"/>
            <person name="Nybo J.L."/>
            <person name="Vesth T.C."/>
            <person name="Theobald S."/>
            <person name="Frisvad J.C."/>
            <person name="Larsen T.O."/>
            <person name="Kjaerboelling I."/>
            <person name="Rothschild-Mancinelli K."/>
            <person name="Lyhne E.K."/>
            <person name="Kogle M.E."/>
            <person name="Barry K."/>
            <person name="Clum A."/>
            <person name="Na H."/>
            <person name="Ledsgaard L."/>
            <person name="Lin J."/>
            <person name="Lipzen A."/>
            <person name="Kuo A."/>
            <person name="Riley R."/>
            <person name="Mondo S."/>
            <person name="Labutti K."/>
            <person name="Haridas S."/>
            <person name="Pangalinan J."/>
            <person name="Salamov A.A."/>
            <person name="Simmons B.A."/>
            <person name="Magnuson J.K."/>
            <person name="Chen J."/>
            <person name="Drula E."/>
            <person name="Henrissat B."/>
            <person name="Wiebenga A."/>
            <person name="Lubbers R.J."/>
            <person name="Gomes A.C."/>
            <person name="Macurrencykelacurrency M.R."/>
            <person name="Stajich J."/>
            <person name="Grigoriev I.V."/>
            <person name="Mortensen U.H."/>
            <person name="De Vries R.P."/>
            <person name="Baker S.E."/>
            <person name="Andersen M.R."/>
        </authorList>
    </citation>
    <scope>NUCLEOTIDE SEQUENCE [LARGE SCALE GENOMIC DNA]</scope>
    <source>
        <strain evidence="7 8">CBS 449.75</strain>
    </source>
</reference>
<keyword evidence="4" id="KW-0238">DNA-binding</keyword>
<keyword evidence="6" id="KW-0539">Nucleus</keyword>
<dbReference type="PANTHER" id="PTHR36206">
    <property type="entry name" value="ASPERCRYPTIN BIOSYNTHESIS CLUSTER-SPECIFIC TRANSCRIPTION REGULATOR ATNN-RELATED"/>
    <property type="match status" value="1"/>
</dbReference>
<dbReference type="RefSeq" id="XP_070880423.1">
    <property type="nucleotide sequence ID" value="XM_071030652.1"/>
</dbReference>
<dbReference type="EMBL" id="JBFXLQ010000098">
    <property type="protein sequence ID" value="KAL2859867.1"/>
    <property type="molecule type" value="Genomic_DNA"/>
</dbReference>
<dbReference type="PANTHER" id="PTHR36206:SF4">
    <property type="entry name" value="HYPOTHETICAL CONSERVED PROTEIN (EUROFUNG)-RELATED"/>
    <property type="match status" value="1"/>
</dbReference>
<proteinExistence type="predicted"/>
<dbReference type="Proteomes" id="UP001610432">
    <property type="component" value="Unassembled WGS sequence"/>
</dbReference>
<evidence type="ECO:0000256" key="6">
    <source>
        <dbReference type="ARBA" id="ARBA00023242"/>
    </source>
</evidence>
<evidence type="ECO:0000256" key="1">
    <source>
        <dbReference type="ARBA" id="ARBA00022723"/>
    </source>
</evidence>
<evidence type="ECO:0000313" key="8">
    <source>
        <dbReference type="Proteomes" id="UP001610432"/>
    </source>
</evidence>
<sequence length="174" mass="18477">MAWKPLHGGPGQVGLRSELAASPARYGKSNVTKASQRALGSCVTTGRKCDGYVSSSQVAPTFAMPSGLQPVAASIPAVELRALEFFYNTTSLQLAGFLEGEFWKRTALQLSLSEPAIRQALAALGSLHEDAGSANRALSEQLYIRAIRSTIDKAAIGDISVPIVVVKYNTTLRV</sequence>
<organism evidence="7 8">
    <name type="scientific">Aspergillus lucknowensis</name>
    <dbReference type="NCBI Taxonomy" id="176173"/>
    <lineage>
        <taxon>Eukaryota</taxon>
        <taxon>Fungi</taxon>
        <taxon>Dikarya</taxon>
        <taxon>Ascomycota</taxon>
        <taxon>Pezizomycotina</taxon>
        <taxon>Eurotiomycetes</taxon>
        <taxon>Eurotiomycetidae</taxon>
        <taxon>Eurotiales</taxon>
        <taxon>Aspergillaceae</taxon>
        <taxon>Aspergillus</taxon>
        <taxon>Aspergillus subgen. Nidulantes</taxon>
    </lineage>
</organism>
<name>A0ABR4L5P9_9EURO</name>
<gene>
    <name evidence="7" type="ORF">BJX67DRAFT_368636</name>
</gene>
<accession>A0ABR4L5P9</accession>
<comment type="caution">
    <text evidence="7">The sequence shown here is derived from an EMBL/GenBank/DDBJ whole genome shotgun (WGS) entry which is preliminary data.</text>
</comment>
<keyword evidence="1" id="KW-0479">Metal-binding</keyword>
<keyword evidence="8" id="KW-1185">Reference proteome</keyword>
<keyword evidence="2" id="KW-0862">Zinc</keyword>
<dbReference type="GeneID" id="98145724"/>
<evidence type="ECO:0000256" key="3">
    <source>
        <dbReference type="ARBA" id="ARBA00023015"/>
    </source>
</evidence>
<evidence type="ECO:0000256" key="2">
    <source>
        <dbReference type="ARBA" id="ARBA00022833"/>
    </source>
</evidence>